<dbReference type="OrthoDB" id="8480984at2"/>
<proteinExistence type="predicted"/>
<organism evidence="1 2">
    <name type="scientific">Rhodoplanes elegans</name>
    <dbReference type="NCBI Taxonomy" id="29408"/>
    <lineage>
        <taxon>Bacteria</taxon>
        <taxon>Pseudomonadati</taxon>
        <taxon>Pseudomonadota</taxon>
        <taxon>Alphaproteobacteria</taxon>
        <taxon>Hyphomicrobiales</taxon>
        <taxon>Nitrobacteraceae</taxon>
        <taxon>Rhodoplanes</taxon>
    </lineage>
</organism>
<dbReference type="AlphaFoldDB" id="A0A327KIW9"/>
<name>A0A327KIW9_9BRAD</name>
<reference evidence="1 2" key="1">
    <citation type="submission" date="2017-07" db="EMBL/GenBank/DDBJ databases">
        <title>Draft Genome Sequences of Select Purple Nonsulfur Bacteria.</title>
        <authorList>
            <person name="Lasarre B."/>
            <person name="Mckinlay J.B."/>
        </authorList>
    </citation>
    <scope>NUCLEOTIDE SEQUENCE [LARGE SCALE GENOMIC DNA]</scope>
    <source>
        <strain evidence="1 2">DSM 11907</strain>
    </source>
</reference>
<evidence type="ECO:0000313" key="2">
    <source>
        <dbReference type="Proteomes" id="UP000248863"/>
    </source>
</evidence>
<sequence length="60" mass="6681">MVDIGTLRLELQQARKARLEAQASACDIETLLDSVKGSDRAWYRLPYGRDAAKPDLFSLG</sequence>
<keyword evidence="2" id="KW-1185">Reference proteome</keyword>
<evidence type="ECO:0000313" key="1">
    <source>
        <dbReference type="EMBL" id="RAI38437.1"/>
    </source>
</evidence>
<dbReference type="Proteomes" id="UP000248863">
    <property type="component" value="Unassembled WGS sequence"/>
</dbReference>
<protein>
    <submittedName>
        <fullName evidence="1">Uncharacterized protein</fullName>
    </submittedName>
</protein>
<comment type="caution">
    <text evidence="1">The sequence shown here is derived from an EMBL/GenBank/DDBJ whole genome shotgun (WGS) entry which is preliminary data.</text>
</comment>
<dbReference type="EMBL" id="NPEU01000126">
    <property type="protein sequence ID" value="RAI38437.1"/>
    <property type="molecule type" value="Genomic_DNA"/>
</dbReference>
<dbReference type="RefSeq" id="WP_111357540.1">
    <property type="nucleotide sequence ID" value="NZ_NHSK01000149.1"/>
</dbReference>
<accession>A0A327KIW9</accession>
<gene>
    <name evidence="1" type="ORF">CH338_12700</name>
</gene>